<dbReference type="EMBL" id="GU474928">
    <property type="protein sequence ID" value="ADI19632.1"/>
    <property type="molecule type" value="Genomic_DNA"/>
</dbReference>
<dbReference type="InterPro" id="IPR021136">
    <property type="entry name" value="Flagellar_hook_control-like_C"/>
</dbReference>
<proteinExistence type="predicted"/>
<dbReference type="Gene3D" id="3.30.750.140">
    <property type="match status" value="1"/>
</dbReference>
<dbReference type="InterPro" id="IPR038610">
    <property type="entry name" value="FliK-like_C_sf"/>
</dbReference>
<evidence type="ECO:0000259" key="2">
    <source>
        <dbReference type="Pfam" id="PF02120"/>
    </source>
</evidence>
<dbReference type="CDD" id="cd17470">
    <property type="entry name" value="T3SS_Flik_C"/>
    <property type="match status" value="1"/>
</dbReference>
<feature type="domain" description="Flagellar hook-length control protein-like C-terminal" evidence="2">
    <location>
        <begin position="299"/>
        <end position="378"/>
    </location>
</feature>
<accession>E0XYZ0</accession>
<dbReference type="AlphaFoldDB" id="E0XYZ0"/>
<feature type="compositionally biased region" description="Low complexity" evidence="1">
    <location>
        <begin position="12"/>
        <end position="22"/>
    </location>
</feature>
<name>E0XYZ0_9DELT</name>
<reference evidence="3" key="1">
    <citation type="journal article" date="2011" name="Environ. Microbiol.">
        <title>Time-series analyses of Monterey Bay coastal microbial picoplankton using a 'genome proxy' microarray.</title>
        <authorList>
            <person name="Rich V.I."/>
            <person name="Pham V.D."/>
            <person name="Eppley J."/>
            <person name="Shi Y."/>
            <person name="DeLong E.F."/>
        </authorList>
    </citation>
    <scope>NUCLEOTIDE SEQUENCE</scope>
</reference>
<evidence type="ECO:0000256" key="1">
    <source>
        <dbReference type="SAM" id="MobiDB-lite"/>
    </source>
</evidence>
<protein>
    <recommendedName>
        <fullName evidence="2">Flagellar hook-length control protein-like C-terminal domain-containing protein</fullName>
    </recommendedName>
</protein>
<organism evidence="3">
    <name type="scientific">uncultured delta proteobacterium HF0770_45N15</name>
    <dbReference type="NCBI Taxonomy" id="710835"/>
    <lineage>
        <taxon>Bacteria</taxon>
        <taxon>Deltaproteobacteria</taxon>
        <taxon>environmental samples</taxon>
    </lineage>
</organism>
<dbReference type="Pfam" id="PF02120">
    <property type="entry name" value="Flg_hook"/>
    <property type="match status" value="1"/>
</dbReference>
<feature type="region of interest" description="Disordered" evidence="1">
    <location>
        <begin position="1"/>
        <end position="37"/>
    </location>
</feature>
<evidence type="ECO:0000313" key="3">
    <source>
        <dbReference type="EMBL" id="ADI19632.1"/>
    </source>
</evidence>
<sequence>MTGQTPSTPNPAAAGGEAAESSQTHSEFETLLNGASGEPDLAWALEAEQSPELSETLEGELSVEAFADFQAEEKFGDNEDFLLAALAPNALSEDLRASGAALNPRQGFSEFQSLPKTPEMLKSEYFQNTAALKSEVLEVQDPRIADFETMRPAPSLEEQIFTEQVAKKDMDLPEFERFLRSPQETRHLPGAEPLKAKDVLAQSKLAEVPVEELEQSQIPTARQALYAQTGEAERFEFSMRDLNQVLTRTPEAQAVQSNTSSVIAPLAMVRMEAGASVKEVPILQASQDLPFDIEQVVSRVRVMSNGETQEITLRMEPEHLGRVLLKVRQAGNQLTVEMRVDNPAAKQIIEAGFDTLRSRFLDQEFAYQDMRMNVNVDQRGSQQQAQQEAFHEELVGNIRPGETEVDSVLDTPRTQRHDGSLSVLA</sequence>